<dbReference type="Proteomes" id="UP000251002">
    <property type="component" value="Unassembled WGS sequence"/>
</dbReference>
<accession>A0A365KUU7</accession>
<organism evidence="2 3">
    <name type="scientific">Planococcus halotolerans</name>
    <dbReference type="NCBI Taxonomy" id="2233542"/>
    <lineage>
        <taxon>Bacteria</taxon>
        <taxon>Bacillati</taxon>
        <taxon>Bacillota</taxon>
        <taxon>Bacilli</taxon>
        <taxon>Bacillales</taxon>
        <taxon>Caryophanaceae</taxon>
        <taxon>Planococcus</taxon>
    </lineage>
</organism>
<keyword evidence="1" id="KW-0560">Oxidoreductase</keyword>
<dbReference type="EMBL" id="QLZR01000004">
    <property type="protein sequence ID" value="RAZ76751.1"/>
    <property type="molecule type" value="Genomic_DNA"/>
</dbReference>
<name>A0A365KUU7_9BACL</name>
<reference evidence="2 3" key="1">
    <citation type="submission" date="2018-06" db="EMBL/GenBank/DDBJ databases">
        <title>The draft genome sequences of strains SCU63 and S1.</title>
        <authorList>
            <person name="Gan L."/>
        </authorList>
    </citation>
    <scope>NUCLEOTIDE SEQUENCE [LARGE SCALE GENOMIC DNA]</scope>
    <source>
        <strain evidence="2 3">SCU63</strain>
    </source>
</reference>
<keyword evidence="3" id="KW-1185">Reference proteome</keyword>
<dbReference type="Gene3D" id="3.50.50.60">
    <property type="entry name" value="FAD/NAD(P)-binding domain"/>
    <property type="match status" value="1"/>
</dbReference>
<dbReference type="PANTHER" id="PTHR43539">
    <property type="entry name" value="FLAVIN-BINDING MONOOXYGENASE-LIKE PROTEIN (AFU_ORTHOLOGUE AFUA_4G09220)"/>
    <property type="match status" value="1"/>
</dbReference>
<dbReference type="GO" id="GO:0050660">
    <property type="term" value="F:flavin adenine dinucleotide binding"/>
    <property type="evidence" value="ECO:0007669"/>
    <property type="project" value="TreeGrafter"/>
</dbReference>
<comment type="caution">
    <text evidence="2">The sequence shown here is derived from an EMBL/GenBank/DDBJ whole genome shotgun (WGS) entry which is preliminary data.</text>
</comment>
<sequence length="429" mass="47463">MKKELLPVAIIGGGPVGLAAAAQLSLKRRPFILFEAGTALGTNFLDYEHVRLFSTWRYNMDSAAKKLLEMHGKKLPDEELLPLAAEIVADYLKPLGELPEIAPYVHLNSKVIHISRSGLDKMKDYNRENKPFLLIVENEGLYKEYEAGAVIDATGTWQNPNPLVSGGMQQKEYTFHSRLPDILNKDRATFSGKNIAVAGSGHSAFNTILDLLELQKSSPETEITWLVRGKVQQSLFGGGHTDQLAARGELGNRMKESVDAGMLRVEEECFIRQIERDENNRMLLTTSQKDKSKTLGPYDEVIANTGSRPDFSFLREIRYQSDPSLESVPALAPLIDPNVHSCGTVRPHGEEELRQPEKDFYIVGAKSYGRAPTFLLATGYEQIRSVVAYLTGDLEASKKVELSLPETGVCSSRPIKLQQLAANSGKACC</sequence>
<dbReference type="InterPro" id="IPR036188">
    <property type="entry name" value="FAD/NAD-bd_sf"/>
</dbReference>
<dbReference type="PRINTS" id="PR00368">
    <property type="entry name" value="FADPNR"/>
</dbReference>
<dbReference type="RefSeq" id="WP_112223916.1">
    <property type="nucleotide sequence ID" value="NZ_CP196859.1"/>
</dbReference>
<dbReference type="SUPFAM" id="SSF51905">
    <property type="entry name" value="FAD/NAD(P)-binding domain"/>
    <property type="match status" value="1"/>
</dbReference>
<proteinExistence type="predicted"/>
<evidence type="ECO:0000313" key="3">
    <source>
        <dbReference type="Proteomes" id="UP000251002"/>
    </source>
</evidence>
<gene>
    <name evidence="2" type="ORF">DP120_12025</name>
</gene>
<dbReference type="Pfam" id="PF13738">
    <property type="entry name" value="Pyr_redox_3"/>
    <property type="match status" value="1"/>
</dbReference>
<dbReference type="GO" id="GO:0004497">
    <property type="term" value="F:monooxygenase activity"/>
    <property type="evidence" value="ECO:0007669"/>
    <property type="project" value="TreeGrafter"/>
</dbReference>
<dbReference type="PANTHER" id="PTHR43539:SF78">
    <property type="entry name" value="FLAVIN-CONTAINING MONOOXYGENASE"/>
    <property type="match status" value="1"/>
</dbReference>
<evidence type="ECO:0000256" key="1">
    <source>
        <dbReference type="ARBA" id="ARBA00023002"/>
    </source>
</evidence>
<dbReference type="InterPro" id="IPR050982">
    <property type="entry name" value="Auxin_biosynth/cation_transpt"/>
</dbReference>
<dbReference type="AlphaFoldDB" id="A0A365KUU7"/>
<protein>
    <submittedName>
        <fullName evidence="2">Flavoprotein</fullName>
    </submittedName>
</protein>
<evidence type="ECO:0000313" key="2">
    <source>
        <dbReference type="EMBL" id="RAZ76751.1"/>
    </source>
</evidence>